<evidence type="ECO:0000313" key="4">
    <source>
        <dbReference type="Proteomes" id="UP001234343"/>
    </source>
</evidence>
<keyword evidence="4" id="KW-1185">Reference proteome</keyword>
<dbReference type="PANTHER" id="PTHR21600:SF87">
    <property type="entry name" value="RNA PSEUDOURIDYLATE SYNTHASE DOMAIN-CONTAINING PROTEIN 1"/>
    <property type="match status" value="1"/>
</dbReference>
<protein>
    <submittedName>
        <fullName evidence="3">Pseudouridine synthase</fullName>
    </submittedName>
</protein>
<dbReference type="CDD" id="cd02869">
    <property type="entry name" value="PseudoU_synth_RluA_like"/>
    <property type="match status" value="1"/>
</dbReference>
<feature type="domain" description="Pseudouridine synthase RsuA/RluA-like" evidence="2">
    <location>
        <begin position="18"/>
        <end position="164"/>
    </location>
</feature>
<dbReference type="InterPro" id="IPR006145">
    <property type="entry name" value="PsdUridine_synth_RsuA/RluA"/>
</dbReference>
<dbReference type="PANTHER" id="PTHR21600">
    <property type="entry name" value="MITOCHONDRIAL RNA PSEUDOURIDINE SYNTHASE"/>
    <property type="match status" value="1"/>
</dbReference>
<dbReference type="RefSeq" id="WP_289364258.1">
    <property type="nucleotide sequence ID" value="NZ_JAUCBP010000006.1"/>
</dbReference>
<dbReference type="EMBL" id="JAUCBP010000006">
    <property type="protein sequence ID" value="MDM7860043.1"/>
    <property type="molecule type" value="Genomic_DNA"/>
</dbReference>
<dbReference type="SUPFAM" id="SSF55120">
    <property type="entry name" value="Pseudouridine synthase"/>
    <property type="match status" value="1"/>
</dbReference>
<evidence type="ECO:0000256" key="1">
    <source>
        <dbReference type="ARBA" id="ARBA00010876"/>
    </source>
</evidence>
<dbReference type="InterPro" id="IPR050188">
    <property type="entry name" value="RluA_PseudoU_synthase"/>
</dbReference>
<dbReference type="InterPro" id="IPR020103">
    <property type="entry name" value="PsdUridine_synth_cat_dom_sf"/>
</dbReference>
<name>A0ABT7SV40_9ALTE</name>
<proteinExistence type="inferred from homology"/>
<dbReference type="Proteomes" id="UP001234343">
    <property type="component" value="Unassembled WGS sequence"/>
</dbReference>
<dbReference type="PROSITE" id="PS01129">
    <property type="entry name" value="PSI_RLU"/>
    <property type="match status" value="1"/>
</dbReference>
<evidence type="ECO:0000313" key="3">
    <source>
        <dbReference type="EMBL" id="MDM7860043.1"/>
    </source>
</evidence>
<comment type="caution">
    <text evidence="3">The sequence shown here is derived from an EMBL/GenBank/DDBJ whole genome shotgun (WGS) entry which is preliminary data.</text>
</comment>
<dbReference type="InterPro" id="IPR006224">
    <property type="entry name" value="PsdUridine_synth_RluA-like_CS"/>
</dbReference>
<dbReference type="Pfam" id="PF00849">
    <property type="entry name" value="PseudoU_synth_2"/>
    <property type="match status" value="1"/>
</dbReference>
<reference evidence="3 4" key="1">
    <citation type="submission" date="2023-06" db="EMBL/GenBank/DDBJ databases">
        <title>Alteromonas sp. ASW11-36 isolated from intertidal sand.</title>
        <authorList>
            <person name="Li Y."/>
        </authorList>
    </citation>
    <scope>NUCLEOTIDE SEQUENCE [LARGE SCALE GENOMIC DNA]</scope>
    <source>
        <strain evidence="3 4">ASW11-36</strain>
    </source>
</reference>
<gene>
    <name evidence="3" type="ORF">QTP81_05475</name>
</gene>
<sequence>MTTSDAQPRLHILADTEHFLVIDKPPGVCMHYQDGDNPILPMLEARGYTGLHLVHRLDTATSGLLLLAKTADVAAALSDAFQNRRVQKFYLAISAQKPKKKQGHVLGDLSKARRGNYKLTPATDNPAYTQFFSYSVAQPEYPSLRLFVLKPLTGKTHQLRVSLQSIGAPILGDARYAKHASDRMYLHAYQLAFELFKERYSFYRYPEQGDWFNQTQVVQTVKDLGDLEQLNWPRPLSKALHAI</sequence>
<evidence type="ECO:0000259" key="2">
    <source>
        <dbReference type="Pfam" id="PF00849"/>
    </source>
</evidence>
<comment type="similarity">
    <text evidence="1">Belongs to the pseudouridine synthase RluA family.</text>
</comment>
<organism evidence="3 4">
    <name type="scientific">Alteromonas arenosi</name>
    <dbReference type="NCBI Taxonomy" id="3055817"/>
    <lineage>
        <taxon>Bacteria</taxon>
        <taxon>Pseudomonadati</taxon>
        <taxon>Pseudomonadota</taxon>
        <taxon>Gammaproteobacteria</taxon>
        <taxon>Alteromonadales</taxon>
        <taxon>Alteromonadaceae</taxon>
        <taxon>Alteromonas/Salinimonas group</taxon>
        <taxon>Alteromonas</taxon>
    </lineage>
</organism>
<dbReference type="Gene3D" id="3.30.2350.10">
    <property type="entry name" value="Pseudouridine synthase"/>
    <property type="match status" value="1"/>
</dbReference>
<accession>A0ABT7SV40</accession>